<comment type="caution">
    <text evidence="2">The sequence shown here is derived from an EMBL/GenBank/DDBJ whole genome shotgun (WGS) entry which is preliminary data.</text>
</comment>
<reference evidence="2" key="1">
    <citation type="journal article" date="2023" name="Mol. Phylogenet. Evol.">
        <title>Genome-scale phylogeny and comparative genomics of the fungal order Sordariales.</title>
        <authorList>
            <person name="Hensen N."/>
            <person name="Bonometti L."/>
            <person name="Westerberg I."/>
            <person name="Brannstrom I.O."/>
            <person name="Guillou S."/>
            <person name="Cros-Aarteil S."/>
            <person name="Calhoun S."/>
            <person name="Haridas S."/>
            <person name="Kuo A."/>
            <person name="Mondo S."/>
            <person name="Pangilinan J."/>
            <person name="Riley R."/>
            <person name="LaButti K."/>
            <person name="Andreopoulos B."/>
            <person name="Lipzen A."/>
            <person name="Chen C."/>
            <person name="Yan M."/>
            <person name="Daum C."/>
            <person name="Ng V."/>
            <person name="Clum A."/>
            <person name="Steindorff A."/>
            <person name="Ohm R.A."/>
            <person name="Martin F."/>
            <person name="Silar P."/>
            <person name="Natvig D.O."/>
            <person name="Lalanne C."/>
            <person name="Gautier V."/>
            <person name="Ament-Velasquez S.L."/>
            <person name="Kruys A."/>
            <person name="Hutchinson M.I."/>
            <person name="Powell A.J."/>
            <person name="Barry K."/>
            <person name="Miller A.N."/>
            <person name="Grigoriev I.V."/>
            <person name="Debuchy R."/>
            <person name="Gladieux P."/>
            <person name="Hiltunen Thoren M."/>
            <person name="Johannesson H."/>
        </authorList>
    </citation>
    <scope>NUCLEOTIDE SEQUENCE</scope>
    <source>
        <strain evidence="2">CBS 232.78</strain>
    </source>
</reference>
<proteinExistence type="predicted"/>
<evidence type="ECO:0008006" key="4">
    <source>
        <dbReference type="Google" id="ProtNLM"/>
    </source>
</evidence>
<gene>
    <name evidence="2" type="ORF">B0H63DRAFT_455602</name>
</gene>
<evidence type="ECO:0000313" key="2">
    <source>
        <dbReference type="EMBL" id="KAK3367508.1"/>
    </source>
</evidence>
<protein>
    <recommendedName>
        <fullName evidence="4">Secreted protein</fullName>
    </recommendedName>
</protein>
<sequence>MFPPQARKLAVLLAVYIYTAVATEAYANNDCLDPDSATPPALRFGYPAWASSANNPNCAPRYTVGSDGECFRPLSPENDCAAFCQQHSGWFYGQPIDTMQGAWCERGEDCTRGYSFSVNNGTTYSVSIGETDGRAKPSWAAEYCGAWFVVPIIGLTCGRGASGTLTRASDGTTHCALDPATASFQHCFNYTFWDPTAPSSKSTKHKLIFVLKDCEKGYILPGEWQNKAFAESFDPETYLNSHVARFGWASSKEQIDGEGYTPRGSNAKFTKTIGPEDHNLEVCGRGKYCVRHKLPDGHCHNFLRGFAGSKPVHLVSAKTTPGNCCVLFSRHECYGLPQVVKGDIPNLGAVGYLGQPHSVVCNVAEYCDPNRMDRLIPTQ</sequence>
<evidence type="ECO:0000313" key="3">
    <source>
        <dbReference type="Proteomes" id="UP001285441"/>
    </source>
</evidence>
<name>A0AAE0JZZ6_9PEZI</name>
<dbReference type="AlphaFoldDB" id="A0AAE0JZZ6"/>
<reference evidence="2" key="2">
    <citation type="submission" date="2023-06" db="EMBL/GenBank/DDBJ databases">
        <authorList>
            <consortium name="Lawrence Berkeley National Laboratory"/>
            <person name="Haridas S."/>
            <person name="Hensen N."/>
            <person name="Bonometti L."/>
            <person name="Westerberg I."/>
            <person name="Brannstrom I.O."/>
            <person name="Guillou S."/>
            <person name="Cros-Aarteil S."/>
            <person name="Calhoun S."/>
            <person name="Kuo A."/>
            <person name="Mondo S."/>
            <person name="Pangilinan J."/>
            <person name="Riley R."/>
            <person name="LaButti K."/>
            <person name="Andreopoulos B."/>
            <person name="Lipzen A."/>
            <person name="Chen C."/>
            <person name="Yanf M."/>
            <person name="Daum C."/>
            <person name="Ng V."/>
            <person name="Clum A."/>
            <person name="Steindorff A."/>
            <person name="Ohm R."/>
            <person name="Martin F."/>
            <person name="Silar P."/>
            <person name="Natvig D."/>
            <person name="Lalanne C."/>
            <person name="Gautier V."/>
            <person name="Ament-velasquez S.L."/>
            <person name="Kruys A."/>
            <person name="Hutchinson M.I."/>
            <person name="Powell A.J."/>
            <person name="Barry K."/>
            <person name="Miller A.N."/>
            <person name="Grigoriev I.V."/>
            <person name="Debuchy R."/>
            <person name="Gladieux P."/>
            <person name="Thoren M.H."/>
            <person name="Johannesson H."/>
        </authorList>
    </citation>
    <scope>NUCLEOTIDE SEQUENCE</scope>
    <source>
        <strain evidence="2">CBS 232.78</strain>
    </source>
</reference>
<keyword evidence="3" id="KW-1185">Reference proteome</keyword>
<feature type="chain" id="PRO_5042100018" description="Secreted protein" evidence="1">
    <location>
        <begin position="23"/>
        <end position="379"/>
    </location>
</feature>
<evidence type="ECO:0000256" key="1">
    <source>
        <dbReference type="SAM" id="SignalP"/>
    </source>
</evidence>
<accession>A0AAE0JZZ6</accession>
<keyword evidence="1" id="KW-0732">Signal</keyword>
<feature type="signal peptide" evidence="1">
    <location>
        <begin position="1"/>
        <end position="22"/>
    </location>
</feature>
<dbReference type="EMBL" id="JAULSW010000011">
    <property type="protein sequence ID" value="KAK3367508.1"/>
    <property type="molecule type" value="Genomic_DNA"/>
</dbReference>
<organism evidence="2 3">
    <name type="scientific">Podospora didyma</name>
    <dbReference type="NCBI Taxonomy" id="330526"/>
    <lineage>
        <taxon>Eukaryota</taxon>
        <taxon>Fungi</taxon>
        <taxon>Dikarya</taxon>
        <taxon>Ascomycota</taxon>
        <taxon>Pezizomycotina</taxon>
        <taxon>Sordariomycetes</taxon>
        <taxon>Sordariomycetidae</taxon>
        <taxon>Sordariales</taxon>
        <taxon>Podosporaceae</taxon>
        <taxon>Podospora</taxon>
    </lineage>
</organism>
<dbReference type="Proteomes" id="UP001285441">
    <property type="component" value="Unassembled WGS sequence"/>
</dbReference>